<evidence type="ECO:0000256" key="1">
    <source>
        <dbReference type="ARBA" id="ARBA00022729"/>
    </source>
</evidence>
<dbReference type="NCBIfam" id="TIGR04183">
    <property type="entry name" value="Por_Secre_tail"/>
    <property type="match status" value="1"/>
</dbReference>
<sequence>MRFQWFIFNVNGRIINSTAVSGNSINVSALIKGHYLIKLFTKNKAVSQKLIKN</sequence>
<dbReference type="EMBL" id="CP033920">
    <property type="protein sequence ID" value="AZA51222.1"/>
    <property type="molecule type" value="Genomic_DNA"/>
</dbReference>
<gene>
    <name evidence="3" type="ORF">EG346_00300</name>
</gene>
<accession>A0A3G6M6G7</accession>
<keyword evidence="1" id="KW-0732">Signal</keyword>
<name>A0A3G6M6G7_CHRCU</name>
<evidence type="ECO:0000313" key="3">
    <source>
        <dbReference type="EMBL" id="AZA51222.1"/>
    </source>
</evidence>
<dbReference type="KEGG" id="ccau:EG346_00300"/>
<dbReference type="Pfam" id="PF18962">
    <property type="entry name" value="Por_Secre_tail"/>
    <property type="match status" value="1"/>
</dbReference>
<reference evidence="4" key="1">
    <citation type="submission" date="2018-11" db="EMBL/GenBank/DDBJ databases">
        <title>Proposal to divide the Flavobacteriaceae and reorganize its genera based on Amino Acid Identity values calculated from whole genome sequences.</title>
        <authorList>
            <person name="Nicholson A.C."/>
            <person name="Gulvik C.A."/>
            <person name="Whitney A.M."/>
            <person name="Humrighouse B.W."/>
            <person name="Bell M."/>
            <person name="Holmes B."/>
            <person name="Steigerwalt A.G."/>
            <person name="Villarma A."/>
            <person name="Sheth M."/>
            <person name="Batra D."/>
            <person name="Pryor J."/>
            <person name="Bernardet J.-F."/>
            <person name="Hugo C."/>
            <person name="Kampfer P."/>
            <person name="Newman J."/>
            <person name="McQuiston J.R."/>
        </authorList>
    </citation>
    <scope>NUCLEOTIDE SEQUENCE [LARGE SCALE GENOMIC DNA]</scope>
    <source>
        <strain evidence="4">G0188</strain>
    </source>
</reference>
<evidence type="ECO:0000259" key="2">
    <source>
        <dbReference type="Pfam" id="PF18962"/>
    </source>
</evidence>
<dbReference type="RefSeq" id="WP_123882505.1">
    <property type="nucleotide sequence ID" value="NZ_DONW01000045.1"/>
</dbReference>
<keyword evidence="4" id="KW-1185">Reference proteome</keyword>
<dbReference type="Proteomes" id="UP000273270">
    <property type="component" value="Chromosome"/>
</dbReference>
<dbReference type="OrthoDB" id="9811934at2"/>
<evidence type="ECO:0000313" key="4">
    <source>
        <dbReference type="Proteomes" id="UP000273270"/>
    </source>
</evidence>
<feature type="domain" description="Secretion system C-terminal sorting" evidence="2">
    <location>
        <begin position="7"/>
        <end position="51"/>
    </location>
</feature>
<protein>
    <submittedName>
        <fullName evidence="3">T9SS C-terminal target domain-containing protein</fullName>
    </submittedName>
</protein>
<organism evidence="3 4">
    <name type="scientific">Chryseobacterium carnipullorum</name>
    <dbReference type="NCBI Taxonomy" id="1124835"/>
    <lineage>
        <taxon>Bacteria</taxon>
        <taxon>Pseudomonadati</taxon>
        <taxon>Bacteroidota</taxon>
        <taxon>Flavobacteriia</taxon>
        <taxon>Flavobacteriales</taxon>
        <taxon>Weeksellaceae</taxon>
        <taxon>Chryseobacterium group</taxon>
        <taxon>Chryseobacterium</taxon>
    </lineage>
</organism>
<proteinExistence type="predicted"/>
<dbReference type="AlphaFoldDB" id="A0A3G6M6G7"/>
<dbReference type="InterPro" id="IPR026444">
    <property type="entry name" value="Secre_tail"/>
</dbReference>